<keyword evidence="3" id="KW-1185">Reference proteome</keyword>
<proteinExistence type="predicted"/>
<reference evidence="2" key="1">
    <citation type="submission" date="2020-09" db="EMBL/GenBank/DDBJ databases">
        <authorList>
            <person name="Kikuchi T."/>
        </authorList>
    </citation>
    <scope>NUCLEOTIDE SEQUENCE</scope>
    <source>
        <strain evidence="2">SH1</strain>
    </source>
</reference>
<gene>
    <name evidence="2" type="ORF">BOKJ2_LOCUS3509</name>
</gene>
<sequence>MWFGYVLLPLIASAQYFSPIVPSNFYPVPMFEQVRRAPVPIRQPRPIYGEAINPINPMSFGNPLESNYGIGSDYAAYHQNAAMLQRQHLLNDQQENSYRESNPYREQFKRSDYQGFGGRPLHFQANFQSEPPIQVIHGMPQESVEPSKPESSLSLPKFLEGASDDVIQKYKDIIRKPNSRYDEQVKELEKLVATLDDRHQLEYHEFMSENDKIDEKYRNRMHSYVNEMSDPAQEQFAKISAVMRNPALPNEERWPRVLALYEKLDPKLRDEFESKFKGFEQH</sequence>
<dbReference type="Proteomes" id="UP000614601">
    <property type="component" value="Unassembled WGS sequence"/>
</dbReference>
<accession>A0A811K6M9</accession>
<dbReference type="EMBL" id="CAJFCW020000002">
    <property type="protein sequence ID" value="CAG9092631.1"/>
    <property type="molecule type" value="Genomic_DNA"/>
</dbReference>
<dbReference type="EMBL" id="CAJFDH010000002">
    <property type="protein sequence ID" value="CAD5211068.1"/>
    <property type="molecule type" value="Genomic_DNA"/>
</dbReference>
<evidence type="ECO:0000313" key="3">
    <source>
        <dbReference type="Proteomes" id="UP000614601"/>
    </source>
</evidence>
<evidence type="ECO:0000313" key="2">
    <source>
        <dbReference type="EMBL" id="CAD5211068.1"/>
    </source>
</evidence>
<dbReference type="OrthoDB" id="5871823at2759"/>
<comment type="caution">
    <text evidence="2">The sequence shown here is derived from an EMBL/GenBank/DDBJ whole genome shotgun (WGS) entry which is preliminary data.</text>
</comment>
<protein>
    <recommendedName>
        <fullName evidence="4">DUF148 domain-containing protein</fullName>
    </recommendedName>
</protein>
<dbReference type="AlphaFoldDB" id="A0A811K6M9"/>
<evidence type="ECO:0008006" key="4">
    <source>
        <dbReference type="Google" id="ProtNLM"/>
    </source>
</evidence>
<dbReference type="Proteomes" id="UP000783686">
    <property type="component" value="Unassembled WGS sequence"/>
</dbReference>
<feature type="signal peptide" evidence="1">
    <location>
        <begin position="1"/>
        <end position="22"/>
    </location>
</feature>
<name>A0A811K6M9_9BILA</name>
<keyword evidence="1" id="KW-0732">Signal</keyword>
<organism evidence="2 3">
    <name type="scientific">Bursaphelenchus okinawaensis</name>
    <dbReference type="NCBI Taxonomy" id="465554"/>
    <lineage>
        <taxon>Eukaryota</taxon>
        <taxon>Metazoa</taxon>
        <taxon>Ecdysozoa</taxon>
        <taxon>Nematoda</taxon>
        <taxon>Chromadorea</taxon>
        <taxon>Rhabditida</taxon>
        <taxon>Tylenchina</taxon>
        <taxon>Tylenchomorpha</taxon>
        <taxon>Aphelenchoidea</taxon>
        <taxon>Aphelenchoididae</taxon>
        <taxon>Bursaphelenchus</taxon>
    </lineage>
</organism>
<feature type="chain" id="PRO_5036408250" description="DUF148 domain-containing protein" evidence="1">
    <location>
        <begin position="23"/>
        <end position="282"/>
    </location>
</feature>
<evidence type="ECO:0000256" key="1">
    <source>
        <dbReference type="SAM" id="SignalP"/>
    </source>
</evidence>